<feature type="compositionally biased region" description="Polar residues" evidence="6">
    <location>
        <begin position="88"/>
        <end position="99"/>
    </location>
</feature>
<evidence type="ECO:0000256" key="5">
    <source>
        <dbReference type="ARBA" id="ARBA00023136"/>
    </source>
</evidence>
<evidence type="ECO:0000313" key="8">
    <source>
        <dbReference type="EMBL" id="CUA96495.1"/>
    </source>
</evidence>
<proteinExistence type="inferred from homology"/>
<feature type="transmembrane region" description="Helical" evidence="7">
    <location>
        <begin position="57"/>
        <end position="77"/>
    </location>
</feature>
<evidence type="ECO:0000256" key="6">
    <source>
        <dbReference type="SAM" id="MobiDB-lite"/>
    </source>
</evidence>
<dbReference type="AlphaFoldDB" id="A0A0K6I036"/>
<keyword evidence="4 7" id="KW-1133">Transmembrane helix</keyword>
<gene>
    <name evidence="8" type="ORF">Ga0061069_104157</name>
</gene>
<dbReference type="Pfam" id="PF03743">
    <property type="entry name" value="TrbI"/>
    <property type="match status" value="1"/>
</dbReference>
<dbReference type="RefSeq" id="WP_055450305.1">
    <property type="nucleotide sequence ID" value="NZ_CYHF01000004.1"/>
</dbReference>
<feature type="region of interest" description="Disordered" evidence="6">
    <location>
        <begin position="184"/>
        <end position="204"/>
    </location>
</feature>
<dbReference type="OrthoDB" id="9766860at2"/>
<reference evidence="9" key="1">
    <citation type="submission" date="2015-08" db="EMBL/GenBank/DDBJ databases">
        <authorList>
            <person name="Varghese N."/>
        </authorList>
    </citation>
    <scope>NUCLEOTIDE SEQUENCE [LARGE SCALE GENOMIC DNA]</scope>
    <source>
        <strain evidence="9">DSM 18181</strain>
    </source>
</reference>
<keyword evidence="5 7" id="KW-0472">Membrane</keyword>
<dbReference type="CDD" id="cd16429">
    <property type="entry name" value="VirB10"/>
    <property type="match status" value="1"/>
</dbReference>
<name>A0A0K6I036_9BURK</name>
<feature type="region of interest" description="Disordered" evidence="6">
    <location>
        <begin position="78"/>
        <end position="135"/>
    </location>
</feature>
<dbReference type="GO" id="GO:0016020">
    <property type="term" value="C:membrane"/>
    <property type="evidence" value="ECO:0007669"/>
    <property type="project" value="UniProtKB-SubCell"/>
</dbReference>
<dbReference type="Gene3D" id="2.40.128.260">
    <property type="entry name" value="Type IV secretion system, VirB10/TraB/TrbI"/>
    <property type="match status" value="1"/>
</dbReference>
<evidence type="ECO:0000256" key="4">
    <source>
        <dbReference type="ARBA" id="ARBA00022989"/>
    </source>
</evidence>
<dbReference type="EMBL" id="CYHF01000004">
    <property type="protein sequence ID" value="CUA96495.1"/>
    <property type="molecule type" value="Genomic_DNA"/>
</dbReference>
<dbReference type="Proteomes" id="UP000183649">
    <property type="component" value="Unassembled WGS sequence"/>
</dbReference>
<sequence>MSQNQEFGQDDFASTQADATLLAQDVDGGTAKGRKGLSIRSTPAAGGARLSRNFKRVAFIAGGAVAGGMVIGIMTAANKPSGPDEGDGQSQMVGQTSPDVSAMQRAAERQVGAAAPAASAASQPAAKASGPGAALSGHDAALAANGNPRQLTAAQKYHQWLVAQHYKGLEGAVLAAQSAKLSKTAPEGSPALGAQRQPQGDKADDLRQLAAAAAPQDLGNANAALQKALAGTQQSGAAPQSPQLADAAFLDAAASKVDNGYLPAAVRPPIGHDELFAGSVIPAVMLTGIDSDLPGSITAQVRQTVYDSLDPGVVLIPQGTRLIGEYSSQVAYGQSRVLVAWNRLIFPNGAMIDLEGMAGTDAEGQAGFHDQVDNHYMRVFSSAILMSLLGVGAQLSQPQNANALTTPSASQQAAAAMAEGLNNVGTNVLNRNLDIQPTLSIRPGYTFNVLVNRTMILPPYEVR</sequence>
<feature type="compositionally biased region" description="Low complexity" evidence="6">
    <location>
        <begin position="112"/>
        <end position="135"/>
    </location>
</feature>
<evidence type="ECO:0000256" key="2">
    <source>
        <dbReference type="ARBA" id="ARBA00010265"/>
    </source>
</evidence>
<dbReference type="InterPro" id="IPR042217">
    <property type="entry name" value="T4SS_VirB10/TrbI"/>
</dbReference>
<protein>
    <submittedName>
        <fullName evidence="8">Type IV secretory pathway, VirB10 components</fullName>
    </submittedName>
</protein>
<dbReference type="STRING" id="339866.GCA_001418255_01390"/>
<accession>A0A0K6I036</accession>
<keyword evidence="3 7" id="KW-0812">Transmembrane</keyword>
<organism evidence="8 9">
    <name type="scientific">Thiomonas bhubaneswarensis</name>
    <dbReference type="NCBI Taxonomy" id="339866"/>
    <lineage>
        <taxon>Bacteria</taxon>
        <taxon>Pseudomonadati</taxon>
        <taxon>Pseudomonadota</taxon>
        <taxon>Betaproteobacteria</taxon>
        <taxon>Burkholderiales</taxon>
        <taxon>Thiomonas</taxon>
    </lineage>
</organism>
<keyword evidence="9" id="KW-1185">Reference proteome</keyword>
<comment type="subcellular location">
    <subcellularLocation>
        <location evidence="1">Membrane</location>
        <topology evidence="1">Single-pass membrane protein</topology>
    </subcellularLocation>
</comment>
<evidence type="ECO:0000256" key="1">
    <source>
        <dbReference type="ARBA" id="ARBA00004167"/>
    </source>
</evidence>
<evidence type="ECO:0000256" key="7">
    <source>
        <dbReference type="SAM" id="Phobius"/>
    </source>
</evidence>
<evidence type="ECO:0000256" key="3">
    <source>
        <dbReference type="ARBA" id="ARBA00022692"/>
    </source>
</evidence>
<comment type="similarity">
    <text evidence="2">Belongs to the TrbI/VirB10 family.</text>
</comment>
<dbReference type="InterPro" id="IPR005498">
    <property type="entry name" value="T4SS_VirB10/TraB/TrbI"/>
</dbReference>
<evidence type="ECO:0000313" key="9">
    <source>
        <dbReference type="Proteomes" id="UP000183649"/>
    </source>
</evidence>